<feature type="domain" description="pPIWI-RE RNaseH" evidence="1">
    <location>
        <begin position="18"/>
        <end position="82"/>
    </location>
</feature>
<dbReference type="Proteomes" id="UP001206128">
    <property type="component" value="Unassembled WGS sequence"/>
</dbReference>
<protein>
    <recommendedName>
        <fullName evidence="1">pPIWI-RE RNaseH domain-containing protein</fullName>
    </recommendedName>
</protein>
<evidence type="ECO:0000259" key="1">
    <source>
        <dbReference type="Pfam" id="PF13032"/>
    </source>
</evidence>
<evidence type="ECO:0000313" key="2">
    <source>
        <dbReference type="EMBL" id="MCP2170080.1"/>
    </source>
</evidence>
<name>A0AAE3GL65_9PSEU</name>
<accession>A0AAE3GL65</accession>
<dbReference type="RefSeq" id="WP_308204119.1">
    <property type="nucleotide sequence ID" value="NZ_JAMTCK010000024.1"/>
</dbReference>
<dbReference type="AlphaFoldDB" id="A0AAE3GL65"/>
<dbReference type="Pfam" id="PF13032">
    <property type="entry name" value="RNaseH_pPIWI_RE"/>
    <property type="match status" value="1"/>
</dbReference>
<dbReference type="InterPro" id="IPR024996">
    <property type="entry name" value="RNaseH_pPIWI_RE"/>
</dbReference>
<dbReference type="EMBL" id="JAMTCK010000024">
    <property type="protein sequence ID" value="MCP2170080.1"/>
    <property type="molecule type" value="Genomic_DNA"/>
</dbReference>
<reference evidence="2" key="1">
    <citation type="submission" date="2022-06" db="EMBL/GenBank/DDBJ databases">
        <title>Genomic Encyclopedia of Archaeal and Bacterial Type Strains, Phase II (KMG-II): from individual species to whole genera.</title>
        <authorList>
            <person name="Goeker M."/>
        </authorList>
    </citation>
    <scope>NUCLEOTIDE SEQUENCE</scope>
    <source>
        <strain evidence="2">DSM 43935</strain>
    </source>
</reference>
<comment type="caution">
    <text evidence="2">The sequence shown here is derived from an EMBL/GenBank/DDBJ whole genome shotgun (WGS) entry which is preliminary data.</text>
</comment>
<keyword evidence="3" id="KW-1185">Reference proteome</keyword>
<organism evidence="2 3">
    <name type="scientific">Goodfellowiella coeruleoviolacea</name>
    <dbReference type="NCBI Taxonomy" id="334858"/>
    <lineage>
        <taxon>Bacteria</taxon>
        <taxon>Bacillati</taxon>
        <taxon>Actinomycetota</taxon>
        <taxon>Actinomycetes</taxon>
        <taxon>Pseudonocardiales</taxon>
        <taxon>Pseudonocardiaceae</taxon>
        <taxon>Goodfellowiella</taxon>
    </lineage>
</organism>
<gene>
    <name evidence="2" type="ORF">LX83_006968</name>
</gene>
<evidence type="ECO:0000313" key="3">
    <source>
        <dbReference type="Proteomes" id="UP001206128"/>
    </source>
</evidence>
<proteinExistence type="predicted"/>
<sequence>MGSGQHSRAGLDFGRWSADAKTGRHTWYAHTSTEIVVVGADSDPQRYAVAAARLCDHAVSWDGRTSYPAPVHLAALMDRNHPEYRRTVDWDDETEYEETAETAPEQ</sequence>